<reference evidence="1" key="1">
    <citation type="submission" date="2023-06" db="EMBL/GenBank/DDBJ databases">
        <authorList>
            <consortium name="Lawrence Berkeley National Laboratory"/>
            <person name="Ahrendt S."/>
            <person name="Sahu N."/>
            <person name="Indic B."/>
            <person name="Wong-Bajracharya J."/>
            <person name="Merenyi Z."/>
            <person name="Ke H.-M."/>
            <person name="Monk M."/>
            <person name="Kocsube S."/>
            <person name="Drula E."/>
            <person name="Lipzen A."/>
            <person name="Balint B."/>
            <person name="Henrissat B."/>
            <person name="Andreopoulos B."/>
            <person name="Martin F.M."/>
            <person name="Harder C.B."/>
            <person name="Rigling D."/>
            <person name="Ford K.L."/>
            <person name="Foster G.D."/>
            <person name="Pangilinan J."/>
            <person name="Papanicolaou A."/>
            <person name="Barry K."/>
            <person name="LaButti K."/>
            <person name="Viragh M."/>
            <person name="Koriabine M."/>
            <person name="Yan M."/>
            <person name="Riley R."/>
            <person name="Champramary S."/>
            <person name="Plett K.L."/>
            <person name="Tsai I.J."/>
            <person name="Slot J."/>
            <person name="Sipos G."/>
            <person name="Plett J."/>
            <person name="Nagy L.G."/>
            <person name="Grigoriev I.V."/>
        </authorList>
    </citation>
    <scope>NUCLEOTIDE SEQUENCE</scope>
    <source>
        <strain evidence="1">ICMP 16352</strain>
    </source>
</reference>
<dbReference type="EMBL" id="JAUEPR010000041">
    <property type="protein sequence ID" value="KAK0472383.1"/>
    <property type="molecule type" value="Genomic_DNA"/>
</dbReference>
<sequence>SPPRKPRTHISDVINRALRKLSLMAKLECNCKIKAKNTAQEAKTILHLNDPAQNPHPGSELVSLVSIDNDNIQSLRTPTFASKFPGIPMAMQRLIAQWETQEKDAV</sequence>
<accession>A0AA39NV38</accession>
<dbReference type="Proteomes" id="UP001175227">
    <property type="component" value="Unassembled WGS sequence"/>
</dbReference>
<evidence type="ECO:0000313" key="2">
    <source>
        <dbReference type="Proteomes" id="UP001175227"/>
    </source>
</evidence>
<comment type="caution">
    <text evidence="1">The sequence shown here is derived from an EMBL/GenBank/DDBJ whole genome shotgun (WGS) entry which is preliminary data.</text>
</comment>
<dbReference type="AlphaFoldDB" id="A0AA39NV38"/>
<name>A0AA39NV38_9AGAR</name>
<feature type="non-terminal residue" evidence="1">
    <location>
        <position position="1"/>
    </location>
</feature>
<gene>
    <name evidence="1" type="ORF">IW261DRAFT_1314845</name>
</gene>
<keyword evidence="2" id="KW-1185">Reference proteome</keyword>
<protein>
    <submittedName>
        <fullName evidence="1">Uncharacterized protein</fullName>
    </submittedName>
</protein>
<proteinExistence type="predicted"/>
<feature type="non-terminal residue" evidence="1">
    <location>
        <position position="106"/>
    </location>
</feature>
<evidence type="ECO:0000313" key="1">
    <source>
        <dbReference type="EMBL" id="KAK0472383.1"/>
    </source>
</evidence>
<organism evidence="1 2">
    <name type="scientific">Armillaria novae-zelandiae</name>
    <dbReference type="NCBI Taxonomy" id="153914"/>
    <lineage>
        <taxon>Eukaryota</taxon>
        <taxon>Fungi</taxon>
        <taxon>Dikarya</taxon>
        <taxon>Basidiomycota</taxon>
        <taxon>Agaricomycotina</taxon>
        <taxon>Agaricomycetes</taxon>
        <taxon>Agaricomycetidae</taxon>
        <taxon>Agaricales</taxon>
        <taxon>Marasmiineae</taxon>
        <taxon>Physalacriaceae</taxon>
        <taxon>Armillaria</taxon>
    </lineage>
</organism>